<accession>R4G7G4</accession>
<evidence type="ECO:0000256" key="5">
    <source>
        <dbReference type="ARBA" id="ARBA00022900"/>
    </source>
</evidence>
<dbReference type="Gene3D" id="4.10.410.10">
    <property type="entry name" value="Pancreatic trypsin inhibitor Kunitz domain"/>
    <property type="match status" value="1"/>
</dbReference>
<dbReference type="InterPro" id="IPR036880">
    <property type="entry name" value="Kunitz_BPTI_sf"/>
</dbReference>
<evidence type="ECO:0000256" key="2">
    <source>
        <dbReference type="ARBA" id="ARBA00022525"/>
    </source>
</evidence>
<evidence type="ECO:0000256" key="1">
    <source>
        <dbReference type="ARBA" id="ARBA00004613"/>
    </source>
</evidence>
<feature type="region of interest" description="Disordered" evidence="7">
    <location>
        <begin position="34"/>
        <end position="56"/>
    </location>
</feature>
<keyword evidence="5" id="KW-0722">Serine protease inhibitor</keyword>
<dbReference type="EMBL" id="GAHC01000008">
    <property type="protein sequence ID" value="JAA74733.1"/>
    <property type="molecule type" value="mRNA"/>
</dbReference>
<dbReference type="GO" id="GO:0004867">
    <property type="term" value="F:serine-type endopeptidase inhibitor activity"/>
    <property type="evidence" value="ECO:0007669"/>
    <property type="project" value="UniProtKB-KW"/>
</dbReference>
<evidence type="ECO:0000259" key="8">
    <source>
        <dbReference type="PROSITE" id="PS50279"/>
    </source>
</evidence>
<comment type="subcellular location">
    <subcellularLocation>
        <location evidence="1">Secreted</location>
    </subcellularLocation>
</comment>
<dbReference type="PRINTS" id="PR00759">
    <property type="entry name" value="BASICPTASE"/>
</dbReference>
<dbReference type="PANTHER" id="PTHR47247">
    <property type="entry name" value="KUNITZ-TYPE PROTEASE INHIBITOR 2"/>
    <property type="match status" value="1"/>
</dbReference>
<evidence type="ECO:0000256" key="7">
    <source>
        <dbReference type="SAM" id="MobiDB-lite"/>
    </source>
</evidence>
<keyword evidence="4" id="KW-0732">Signal</keyword>
<proteinExistence type="evidence at transcript level"/>
<evidence type="ECO:0000313" key="9">
    <source>
        <dbReference type="EMBL" id="JAA74733.1"/>
    </source>
</evidence>
<feature type="domain" description="BPTI/Kunitz inhibitor" evidence="8">
    <location>
        <begin position="1"/>
        <end position="27"/>
    </location>
</feature>
<organism evidence="9">
    <name type="scientific">Denisonia devisi</name>
    <name type="common">De Vis' banded snake</name>
    <name type="synonym">Denisonia maculata subsp. devisi</name>
    <dbReference type="NCBI Taxonomy" id="529689"/>
    <lineage>
        <taxon>Eukaryota</taxon>
        <taxon>Metazoa</taxon>
        <taxon>Chordata</taxon>
        <taxon>Craniata</taxon>
        <taxon>Vertebrata</taxon>
        <taxon>Euteleostomi</taxon>
        <taxon>Lepidosauria</taxon>
        <taxon>Squamata</taxon>
        <taxon>Bifurcata</taxon>
        <taxon>Unidentata</taxon>
        <taxon>Episquamata</taxon>
        <taxon>Toxicofera</taxon>
        <taxon>Serpentes</taxon>
        <taxon>Colubroidea</taxon>
        <taxon>Elapidae</taxon>
        <taxon>Hydrophiinae</taxon>
        <taxon>Denisonia</taxon>
    </lineage>
</organism>
<evidence type="ECO:0000256" key="3">
    <source>
        <dbReference type="ARBA" id="ARBA00022690"/>
    </source>
</evidence>
<feature type="compositionally biased region" description="Low complexity" evidence="7">
    <location>
        <begin position="44"/>
        <end position="56"/>
    </location>
</feature>
<dbReference type="PROSITE" id="PS50279">
    <property type="entry name" value="BPTI_KUNITZ_2"/>
    <property type="match status" value="1"/>
</dbReference>
<dbReference type="GO" id="GO:0005576">
    <property type="term" value="C:extracellular region"/>
    <property type="evidence" value="ECO:0007669"/>
    <property type="project" value="UniProtKB-SubCell"/>
</dbReference>
<keyword evidence="6" id="KW-1015">Disulfide bond</keyword>
<keyword evidence="2" id="KW-0964">Secreted</keyword>
<dbReference type="InterPro" id="IPR020901">
    <property type="entry name" value="Prtase_inh_Kunz-CS"/>
</dbReference>
<dbReference type="PANTHER" id="PTHR47247:SF1">
    <property type="entry name" value="KUNITZ-TYPE PROTEASE INHIBITOR 2"/>
    <property type="match status" value="1"/>
</dbReference>
<evidence type="ECO:0000256" key="4">
    <source>
        <dbReference type="ARBA" id="ARBA00022729"/>
    </source>
</evidence>
<dbReference type="InterPro" id="IPR002223">
    <property type="entry name" value="Kunitz_BPTI"/>
</dbReference>
<dbReference type="SUPFAM" id="SSF57362">
    <property type="entry name" value="BPTI-like"/>
    <property type="match status" value="1"/>
</dbReference>
<keyword evidence="3" id="KW-0646">Protease inhibitor</keyword>
<dbReference type="Pfam" id="PF00014">
    <property type="entry name" value="Kunitz_BPTI"/>
    <property type="match status" value="1"/>
</dbReference>
<dbReference type="PROSITE" id="PS00280">
    <property type="entry name" value="BPTI_KUNITZ_1"/>
    <property type="match status" value="1"/>
</dbReference>
<evidence type="ECO:0000256" key="6">
    <source>
        <dbReference type="ARBA" id="ARBA00023157"/>
    </source>
</evidence>
<dbReference type="AlphaFoldDB" id="R4G7G4"/>
<sequence>MCKMFIYGGCRGNKNNYLFEEHCWSQCTGDGEITKEPGDAGARPSLPLNPSGSPPELWSLPSFWPSW</sequence>
<name>R4G7G4_DENDV</name>
<protein>
    <submittedName>
        <fullName evidence="9">KP-Den-3</fullName>
    </submittedName>
</protein>
<reference evidence="9" key="1">
    <citation type="journal article" date="2013" name="Toxins">
        <title>Venom down under: dynamic evolution of Australian elapid snake toxins.</title>
        <authorList>
            <person name="Jackson T.N."/>
            <person name="Sunagar K."/>
            <person name="Undheim E.A."/>
            <person name="Koludarov I."/>
            <person name="Chan A.H."/>
            <person name="Sanders K."/>
            <person name="Ali S.A."/>
            <person name="Hendrikx I."/>
            <person name="Dunstan N."/>
            <person name="Fry B.G."/>
        </authorList>
    </citation>
    <scope>NUCLEOTIDE SEQUENCE</scope>
    <source>
        <tissue evidence="9">Maxillary venom gland</tissue>
    </source>
</reference>